<evidence type="ECO:0000313" key="4">
    <source>
        <dbReference type="Proteomes" id="UP000319576"/>
    </source>
</evidence>
<feature type="region of interest" description="Disordered" evidence="1">
    <location>
        <begin position="115"/>
        <end position="138"/>
    </location>
</feature>
<dbReference type="InterPro" id="IPR012292">
    <property type="entry name" value="Globin/Proto"/>
</dbReference>
<proteinExistence type="predicted"/>
<dbReference type="RefSeq" id="WP_202920188.1">
    <property type="nucleotide sequence ID" value="NZ_CP036273.1"/>
</dbReference>
<gene>
    <name evidence="3" type="ORF">ETAA1_35330</name>
</gene>
<keyword evidence="4" id="KW-1185">Reference proteome</keyword>
<name>A0A517XVM9_9BACT</name>
<keyword evidence="2" id="KW-0732">Signal</keyword>
<feature type="signal peptide" evidence="2">
    <location>
        <begin position="1"/>
        <end position="20"/>
    </location>
</feature>
<evidence type="ECO:0000256" key="1">
    <source>
        <dbReference type="SAM" id="MobiDB-lite"/>
    </source>
</evidence>
<dbReference type="KEGG" id="uli:ETAA1_35330"/>
<dbReference type="EMBL" id="CP036273">
    <property type="protein sequence ID" value="QDU21563.1"/>
    <property type="molecule type" value="Genomic_DNA"/>
</dbReference>
<dbReference type="Gene3D" id="1.10.490.10">
    <property type="entry name" value="Globins"/>
    <property type="match status" value="1"/>
</dbReference>
<dbReference type="Proteomes" id="UP000319576">
    <property type="component" value="Chromosome"/>
</dbReference>
<evidence type="ECO:0000313" key="3">
    <source>
        <dbReference type="EMBL" id="QDU21563.1"/>
    </source>
</evidence>
<dbReference type="GO" id="GO:0019825">
    <property type="term" value="F:oxygen binding"/>
    <property type="evidence" value="ECO:0007669"/>
    <property type="project" value="InterPro"/>
</dbReference>
<organism evidence="3 4">
    <name type="scientific">Urbifossiella limnaea</name>
    <dbReference type="NCBI Taxonomy" id="2528023"/>
    <lineage>
        <taxon>Bacteria</taxon>
        <taxon>Pseudomonadati</taxon>
        <taxon>Planctomycetota</taxon>
        <taxon>Planctomycetia</taxon>
        <taxon>Gemmatales</taxon>
        <taxon>Gemmataceae</taxon>
        <taxon>Urbifossiella</taxon>
    </lineage>
</organism>
<dbReference type="GO" id="GO:0020037">
    <property type="term" value="F:heme binding"/>
    <property type="evidence" value="ECO:0007669"/>
    <property type="project" value="InterPro"/>
</dbReference>
<dbReference type="AlphaFoldDB" id="A0A517XVM9"/>
<dbReference type="InterPro" id="IPR009050">
    <property type="entry name" value="Globin-like_sf"/>
</dbReference>
<dbReference type="SUPFAM" id="SSF46458">
    <property type="entry name" value="Globin-like"/>
    <property type="match status" value="1"/>
</dbReference>
<evidence type="ECO:0000256" key="2">
    <source>
        <dbReference type="SAM" id="SignalP"/>
    </source>
</evidence>
<protein>
    <submittedName>
        <fullName evidence="3">Uncharacterized protein</fullName>
    </submittedName>
</protein>
<sequence precursor="true">MRTRAAVAGWLFVMAGGAVVAQPAPLDRAELDRRTARVVHEAATQGSELYNRGGKAECYRLLQGTLLAVEPMLDHRPKLAVFVKEQLDKSAKMSPDAAAFELRKAIDAVLEQTASAFGPEKTPTPKDPPTPDKTAGSLWDRMGGEKVARATVKDFVAVATADAKLNLTRGGKYKLDAASTARLEGWLVDALSQVTGGPLKSTGKELGSFAAELNLTSGEVNGLALHFRSALERNKVGDTERGEFLMLVPQLRSKGVLK</sequence>
<accession>A0A517XVM9</accession>
<feature type="chain" id="PRO_5022006741" evidence="2">
    <location>
        <begin position="21"/>
        <end position="258"/>
    </location>
</feature>
<reference evidence="3 4" key="1">
    <citation type="submission" date="2019-02" db="EMBL/GenBank/DDBJ databases">
        <title>Deep-cultivation of Planctomycetes and their phenomic and genomic characterization uncovers novel biology.</title>
        <authorList>
            <person name="Wiegand S."/>
            <person name="Jogler M."/>
            <person name="Boedeker C."/>
            <person name="Pinto D."/>
            <person name="Vollmers J."/>
            <person name="Rivas-Marin E."/>
            <person name="Kohn T."/>
            <person name="Peeters S.H."/>
            <person name="Heuer A."/>
            <person name="Rast P."/>
            <person name="Oberbeckmann S."/>
            <person name="Bunk B."/>
            <person name="Jeske O."/>
            <person name="Meyerdierks A."/>
            <person name="Storesund J.E."/>
            <person name="Kallscheuer N."/>
            <person name="Luecker S."/>
            <person name="Lage O.M."/>
            <person name="Pohl T."/>
            <person name="Merkel B.J."/>
            <person name="Hornburger P."/>
            <person name="Mueller R.-W."/>
            <person name="Bruemmer F."/>
            <person name="Labrenz M."/>
            <person name="Spormann A.M."/>
            <person name="Op den Camp H."/>
            <person name="Overmann J."/>
            <person name="Amann R."/>
            <person name="Jetten M.S.M."/>
            <person name="Mascher T."/>
            <person name="Medema M.H."/>
            <person name="Devos D.P."/>
            <person name="Kaster A.-K."/>
            <person name="Ovreas L."/>
            <person name="Rohde M."/>
            <person name="Galperin M.Y."/>
            <person name="Jogler C."/>
        </authorList>
    </citation>
    <scope>NUCLEOTIDE SEQUENCE [LARGE SCALE GENOMIC DNA]</scope>
    <source>
        <strain evidence="3 4">ETA_A1</strain>
    </source>
</reference>